<keyword evidence="3" id="KW-1185">Reference proteome</keyword>
<name>A0A562WRN8_9ACTN</name>
<dbReference type="AlphaFoldDB" id="A0A562WRN8"/>
<proteinExistence type="predicted"/>
<dbReference type="InterPro" id="IPR011576">
    <property type="entry name" value="Pyridox_Oxase_N"/>
</dbReference>
<comment type="caution">
    <text evidence="2">The sequence shown here is derived from an EMBL/GenBank/DDBJ whole genome shotgun (WGS) entry which is preliminary data.</text>
</comment>
<accession>A0A562WRN8</accession>
<evidence type="ECO:0000259" key="1">
    <source>
        <dbReference type="Pfam" id="PF01243"/>
    </source>
</evidence>
<evidence type="ECO:0000313" key="3">
    <source>
        <dbReference type="Proteomes" id="UP000319728"/>
    </source>
</evidence>
<dbReference type="EMBL" id="VLLP01000001">
    <property type="protein sequence ID" value="TWJ32054.1"/>
    <property type="molecule type" value="Genomic_DNA"/>
</dbReference>
<dbReference type="InterPro" id="IPR024031">
    <property type="entry name" value="MSMEG_5819/OxyR"/>
</dbReference>
<gene>
    <name evidence="2" type="ORF">JD81_05623</name>
</gene>
<dbReference type="Gene3D" id="2.30.110.10">
    <property type="entry name" value="Electron Transport, Fmn-binding Protein, Chain A"/>
    <property type="match status" value="1"/>
</dbReference>
<dbReference type="Pfam" id="PF01243">
    <property type="entry name" value="PNPOx_N"/>
    <property type="match status" value="1"/>
</dbReference>
<dbReference type="InterPro" id="IPR012349">
    <property type="entry name" value="Split_barrel_FMN-bd"/>
</dbReference>
<organism evidence="2 3">
    <name type="scientific">Micromonospora sagamiensis</name>
    <dbReference type="NCBI Taxonomy" id="47875"/>
    <lineage>
        <taxon>Bacteria</taxon>
        <taxon>Bacillati</taxon>
        <taxon>Actinomycetota</taxon>
        <taxon>Actinomycetes</taxon>
        <taxon>Micromonosporales</taxon>
        <taxon>Micromonosporaceae</taxon>
        <taxon>Micromonospora</taxon>
    </lineage>
</organism>
<evidence type="ECO:0000313" key="2">
    <source>
        <dbReference type="EMBL" id="TWJ32054.1"/>
    </source>
</evidence>
<dbReference type="RefSeq" id="WP_198501232.1">
    <property type="nucleotide sequence ID" value="NZ_AP023438.1"/>
</dbReference>
<dbReference type="SUPFAM" id="SSF50475">
    <property type="entry name" value="FMN-binding split barrel"/>
    <property type="match status" value="1"/>
</dbReference>
<dbReference type="NCBIfam" id="TIGR04023">
    <property type="entry name" value="PPOX_MSMEG_5819"/>
    <property type="match status" value="1"/>
</dbReference>
<reference evidence="2 3" key="1">
    <citation type="submission" date="2019-07" db="EMBL/GenBank/DDBJ databases">
        <title>R&amp;d 2014.</title>
        <authorList>
            <person name="Klenk H.-P."/>
        </authorList>
    </citation>
    <scope>NUCLEOTIDE SEQUENCE [LARGE SCALE GENOMIC DNA]</scope>
    <source>
        <strain evidence="2 3">DSM 43912</strain>
    </source>
</reference>
<protein>
    <submittedName>
        <fullName evidence="2">Pyridoxamine 5'-phosphate oxidase family protein</fullName>
    </submittedName>
</protein>
<dbReference type="Proteomes" id="UP000319728">
    <property type="component" value="Unassembled WGS sequence"/>
</dbReference>
<feature type="domain" description="Pyridoxamine 5'-phosphate oxidase N-terminal" evidence="1">
    <location>
        <begin position="15"/>
        <end position="96"/>
    </location>
</feature>
<sequence>MTEGSIMGFADDEIDFVRSQPLVRMATLGDDGQPDVVPLAFEFDGAAFWVGGGETFLQTRKVRNIVAGRRRVALVFDDMPSFAPFVARGVRVYGTADDPIERTGITGPGWYVRIVPTESWSWNMAGEPVGETWYPSRHRRH</sequence>